<dbReference type="RefSeq" id="WP_013109063.1">
    <property type="nucleotide sequence ID" value="NC_014148.1"/>
</dbReference>
<dbReference type="STRING" id="521674.Plim_0787"/>
<dbReference type="Proteomes" id="UP000002220">
    <property type="component" value="Chromosome"/>
</dbReference>
<organism evidence="1 2">
    <name type="scientific">Planctopirus limnophila (strain ATCC 43296 / DSM 3776 / IFAM 1008 / Mu 290)</name>
    <name type="common">Planctomyces limnophilus</name>
    <dbReference type="NCBI Taxonomy" id="521674"/>
    <lineage>
        <taxon>Bacteria</taxon>
        <taxon>Pseudomonadati</taxon>
        <taxon>Planctomycetota</taxon>
        <taxon>Planctomycetia</taxon>
        <taxon>Planctomycetales</taxon>
        <taxon>Planctomycetaceae</taxon>
        <taxon>Planctopirus</taxon>
    </lineage>
</organism>
<proteinExistence type="predicted"/>
<name>D5SRU8_PLAL2</name>
<dbReference type="OrthoDB" id="509265at2"/>
<sequence length="239" mass="27924">MRRLTWLEREQFFEIAESRPRTCREWQCYAFDVDHSIYSEIPSPYKENPDEDSFPSPVRRWYGRIDDQLFLIDVFFVICPNECQVWIPFSDSHEFAWQTLQDLQLLPAAIRTNRTSGISNDSKSRIRTVFRHDDRGFDYPIYNGASDDDAESLIHFLRSQDSTIVYSLGEPEPSISWVAIESSGASRIHRARYNSRTSTISVGCEMSKESQNDFFVYSESPELDARRYSIRNGIVVNML</sequence>
<accession>D5SRU8</accession>
<dbReference type="KEGG" id="plm:Plim_0787"/>
<dbReference type="HOGENOM" id="CLU_1160246_0_0_0"/>
<keyword evidence="2" id="KW-1185">Reference proteome</keyword>
<protein>
    <submittedName>
        <fullName evidence="1">Uncharacterized protein</fullName>
    </submittedName>
</protein>
<evidence type="ECO:0000313" key="1">
    <source>
        <dbReference type="EMBL" id="ADG66632.1"/>
    </source>
</evidence>
<evidence type="ECO:0000313" key="2">
    <source>
        <dbReference type="Proteomes" id="UP000002220"/>
    </source>
</evidence>
<gene>
    <name evidence="1" type="ordered locus">Plim_0787</name>
</gene>
<dbReference type="AlphaFoldDB" id="D5SRU8"/>
<dbReference type="EMBL" id="CP001744">
    <property type="protein sequence ID" value="ADG66632.1"/>
    <property type="molecule type" value="Genomic_DNA"/>
</dbReference>
<reference evidence="1 2" key="1">
    <citation type="journal article" date="2010" name="Stand. Genomic Sci.">
        <title>Complete genome sequence of Planctomyces limnophilus type strain (Mu 290).</title>
        <authorList>
            <person name="Labutti K."/>
            <person name="Sikorski J."/>
            <person name="Schneider S."/>
            <person name="Nolan M."/>
            <person name="Lucas S."/>
            <person name="Glavina Del Rio T."/>
            <person name="Tice H."/>
            <person name="Cheng J.F."/>
            <person name="Goodwin L."/>
            <person name="Pitluck S."/>
            <person name="Liolios K."/>
            <person name="Ivanova N."/>
            <person name="Mavromatis K."/>
            <person name="Mikhailova N."/>
            <person name="Pati A."/>
            <person name="Chen A."/>
            <person name="Palaniappan K."/>
            <person name="Land M."/>
            <person name="Hauser L."/>
            <person name="Chang Y.J."/>
            <person name="Jeffries C.D."/>
            <person name="Tindall B.J."/>
            <person name="Rohde M."/>
            <person name="Goker M."/>
            <person name="Woyke T."/>
            <person name="Bristow J."/>
            <person name="Eisen J.A."/>
            <person name="Markowitz V."/>
            <person name="Hugenholtz P."/>
            <person name="Kyrpides N.C."/>
            <person name="Klenk H.P."/>
            <person name="Lapidus A."/>
        </authorList>
    </citation>
    <scope>NUCLEOTIDE SEQUENCE [LARGE SCALE GENOMIC DNA]</scope>
    <source>
        <strain evidence="2">ATCC 43296 / DSM 3776 / IFAM 1008 / 290</strain>
    </source>
</reference>